<gene>
    <name evidence="5" type="ORF">QMA01_04985</name>
</gene>
<evidence type="ECO:0000256" key="2">
    <source>
        <dbReference type="ARBA" id="ARBA00022617"/>
    </source>
</evidence>
<dbReference type="InterPro" id="IPR036396">
    <property type="entry name" value="Cyt_P450_sf"/>
</dbReference>
<comment type="caution">
    <text evidence="5">The sequence shown here is derived from an EMBL/GenBank/DDBJ whole genome shotgun (WGS) entry which is preliminary data.</text>
</comment>
<keyword evidence="6" id="KW-1185">Reference proteome</keyword>
<dbReference type="SUPFAM" id="SSF48264">
    <property type="entry name" value="Cytochrome P450"/>
    <property type="match status" value="1"/>
</dbReference>
<evidence type="ECO:0000256" key="4">
    <source>
        <dbReference type="RuleBase" id="RU000461"/>
    </source>
</evidence>
<comment type="similarity">
    <text evidence="1 4">Belongs to the cytochrome P450 family.</text>
</comment>
<dbReference type="PRINTS" id="PR00359">
    <property type="entry name" value="BP450"/>
</dbReference>
<evidence type="ECO:0000313" key="5">
    <source>
        <dbReference type="EMBL" id="MDN3426641.1"/>
    </source>
</evidence>
<dbReference type="PANTHER" id="PTHR46696:SF1">
    <property type="entry name" value="CYTOCHROME P450 YJIB-RELATED"/>
    <property type="match status" value="1"/>
</dbReference>
<dbReference type="Gene3D" id="1.10.630.10">
    <property type="entry name" value="Cytochrome P450"/>
    <property type="match status" value="1"/>
</dbReference>
<sequence>MNDSNHVTPEQAIVGLLSGKSRENPFVVFEQIRQTGSVVQLPFPMGETNNKAWVVTHMEEALKVLKDQEHFCVDPTSIDKNSTIKQSLTGSSDSTGSDMFLTNSLNAIDQPDHRRLRTLVSKAFTPRYMEGLRPRIQELADELLDQVQDQGEMDLVKNYANLLPINVISDMIGVPKSDHSLIHKWSEGIANGLGVGTVDPKTAENLKDFGDYIKQLTADKRKQPSDDLISQLISIEEQGDRLDEEELISLVQLMIFAGHETTSTLISTGTLLLLDHPEQLEMLKADPNLIPGAVEELLRYHGPSTTAGPRYALKDLELKGQQIKKGDMIFPLLKAANRDEQQFERAEELDVTRTIKRHLAFGQGVHMCLGAPLARVEGTIAFATLFKRMPNLQLSIPREDVSWKFKLAAQSLSSLPVKF</sequence>
<protein>
    <submittedName>
        <fullName evidence="5">Cytochrome P450</fullName>
    </submittedName>
</protein>
<dbReference type="PANTHER" id="PTHR46696">
    <property type="entry name" value="P450, PUTATIVE (EUROFUNG)-RELATED"/>
    <property type="match status" value="1"/>
</dbReference>
<dbReference type="CDD" id="cd11029">
    <property type="entry name" value="CYP107-like"/>
    <property type="match status" value="1"/>
</dbReference>
<evidence type="ECO:0000256" key="3">
    <source>
        <dbReference type="ARBA" id="ARBA00023033"/>
    </source>
</evidence>
<dbReference type="EMBL" id="JASDCQ010000001">
    <property type="protein sequence ID" value="MDN3426641.1"/>
    <property type="molecule type" value="Genomic_DNA"/>
</dbReference>
<dbReference type="PROSITE" id="PS00086">
    <property type="entry name" value="CYTOCHROME_P450"/>
    <property type="match status" value="1"/>
</dbReference>
<evidence type="ECO:0000313" key="6">
    <source>
        <dbReference type="Proteomes" id="UP001225873"/>
    </source>
</evidence>
<dbReference type="Proteomes" id="UP001225873">
    <property type="component" value="Unassembled WGS sequence"/>
</dbReference>
<reference evidence="5 6" key="1">
    <citation type="submission" date="2023-03" db="EMBL/GenBank/DDBJ databases">
        <authorList>
            <person name="Uniacke-Lowe S."/>
            <person name="Ross P."/>
            <person name="Hill C."/>
        </authorList>
    </citation>
    <scope>NUCLEOTIDE SEQUENCE [LARGE SCALE GENOMIC DNA]</scope>
    <source>
        <strain evidence="5 6">APC 4016</strain>
    </source>
</reference>
<accession>A0ABT7ZHP8</accession>
<dbReference type="Pfam" id="PF00067">
    <property type="entry name" value="p450"/>
    <property type="match status" value="1"/>
</dbReference>
<keyword evidence="2 4" id="KW-0349">Heme</keyword>
<keyword evidence="4" id="KW-0560">Oxidoreductase</keyword>
<name>A0ABT7ZHP8_9BACL</name>
<keyword evidence="3 4" id="KW-0503">Monooxygenase</keyword>
<keyword evidence="4" id="KW-0408">Iron</keyword>
<organism evidence="5 6">
    <name type="scientific">Planococcus notacanthi</name>
    <dbReference type="NCBI Taxonomy" id="3035188"/>
    <lineage>
        <taxon>Bacteria</taxon>
        <taxon>Bacillati</taxon>
        <taxon>Bacillota</taxon>
        <taxon>Bacilli</taxon>
        <taxon>Bacillales</taxon>
        <taxon>Caryophanaceae</taxon>
        <taxon>Planococcus</taxon>
    </lineage>
</organism>
<dbReference type="InterPro" id="IPR002397">
    <property type="entry name" value="Cyt_P450_B"/>
</dbReference>
<dbReference type="InterPro" id="IPR001128">
    <property type="entry name" value="Cyt_P450"/>
</dbReference>
<keyword evidence="4" id="KW-0479">Metal-binding</keyword>
<dbReference type="PRINTS" id="PR00385">
    <property type="entry name" value="P450"/>
</dbReference>
<evidence type="ECO:0000256" key="1">
    <source>
        <dbReference type="ARBA" id="ARBA00010617"/>
    </source>
</evidence>
<dbReference type="InterPro" id="IPR017972">
    <property type="entry name" value="Cyt_P450_CS"/>
</dbReference>
<dbReference type="RefSeq" id="WP_290184850.1">
    <property type="nucleotide sequence ID" value="NZ_JASDCQ010000001.1"/>
</dbReference>
<proteinExistence type="inferred from homology"/>